<keyword evidence="3" id="KW-1185">Reference proteome</keyword>
<protein>
    <recommendedName>
        <fullName evidence="1">Helitron helicase-like domain-containing protein</fullName>
    </recommendedName>
</protein>
<proteinExistence type="predicted"/>
<dbReference type="InterPro" id="IPR025476">
    <property type="entry name" value="Helitron_helicase-like"/>
</dbReference>
<reference evidence="2 3" key="1">
    <citation type="submission" date="2018-08" db="EMBL/GenBank/DDBJ databases">
        <title>Genome and evolution of the arbuscular mycorrhizal fungus Diversispora epigaea (formerly Glomus versiforme) and its bacterial endosymbionts.</title>
        <authorList>
            <person name="Sun X."/>
            <person name="Fei Z."/>
            <person name="Harrison M."/>
        </authorList>
    </citation>
    <scope>NUCLEOTIDE SEQUENCE [LARGE SCALE GENOMIC DNA]</scope>
    <source>
        <strain evidence="2 3">IT104</strain>
    </source>
</reference>
<comment type="caution">
    <text evidence="2">The sequence shown here is derived from an EMBL/GenBank/DDBJ whole genome shotgun (WGS) entry which is preliminary data.</text>
</comment>
<evidence type="ECO:0000259" key="1">
    <source>
        <dbReference type="Pfam" id="PF14214"/>
    </source>
</evidence>
<accession>A0A397JET7</accession>
<dbReference type="AlphaFoldDB" id="A0A397JET7"/>
<organism evidence="2 3">
    <name type="scientific">Diversispora epigaea</name>
    <dbReference type="NCBI Taxonomy" id="1348612"/>
    <lineage>
        <taxon>Eukaryota</taxon>
        <taxon>Fungi</taxon>
        <taxon>Fungi incertae sedis</taxon>
        <taxon>Mucoromycota</taxon>
        <taxon>Glomeromycotina</taxon>
        <taxon>Glomeromycetes</taxon>
        <taxon>Diversisporales</taxon>
        <taxon>Diversisporaceae</taxon>
        <taxon>Diversispora</taxon>
    </lineage>
</organism>
<evidence type="ECO:0000313" key="3">
    <source>
        <dbReference type="Proteomes" id="UP000266861"/>
    </source>
</evidence>
<dbReference type="EMBL" id="PQFF01000088">
    <property type="protein sequence ID" value="RHZ83483.1"/>
    <property type="molecule type" value="Genomic_DNA"/>
</dbReference>
<name>A0A397JET7_9GLOM</name>
<dbReference type="STRING" id="1348612.A0A397JET7"/>
<gene>
    <name evidence="2" type="ORF">Glove_92g92</name>
</gene>
<dbReference type="OrthoDB" id="2282872at2759"/>
<sequence length="304" mass="34538">MPYSNVSRNEYTDLSLLLAAFPTLFPYGVGDHENNFHKCYILFKQYVKHLLQVHDSKMTHFEANKVKLTLVLALTREKLQVITDNWENQKATAMEYSWVTLPDIIIGLVPNSFVLACRKLTGDSVLGAKVVTKNITVIEQEVVFDDITGALLYDSSAMDTPVNRKQYSYSINKVSLNATITPVQGATMSRADSLPSLFITINPADFHSSIVMMYAEKKINVNTLLPEDFSTATERVKLAHLNPIAITKYFNIVIEKMIKFIIGYKKSKGEVFGEIKNYYAVTEYQDHGTPHYHMLIWLHGYILP</sequence>
<evidence type="ECO:0000313" key="2">
    <source>
        <dbReference type="EMBL" id="RHZ83483.1"/>
    </source>
</evidence>
<dbReference type="Pfam" id="PF14214">
    <property type="entry name" value="Helitron_like_N"/>
    <property type="match status" value="1"/>
</dbReference>
<feature type="domain" description="Helitron helicase-like" evidence="1">
    <location>
        <begin position="186"/>
        <end position="296"/>
    </location>
</feature>
<dbReference type="Proteomes" id="UP000266861">
    <property type="component" value="Unassembled WGS sequence"/>
</dbReference>